<dbReference type="InterPro" id="IPR050214">
    <property type="entry name" value="Cys_Synth/Cystath_Beta-Synth"/>
</dbReference>
<dbReference type="SUPFAM" id="SSF53686">
    <property type="entry name" value="Tryptophan synthase beta subunit-like PLP-dependent enzymes"/>
    <property type="match status" value="1"/>
</dbReference>
<dbReference type="PROSITE" id="PS00901">
    <property type="entry name" value="CYS_SYNTHASE"/>
    <property type="match status" value="1"/>
</dbReference>
<feature type="domain" description="Tryptophan synthase beta chain-like PALP" evidence="4">
    <location>
        <begin position="173"/>
        <end position="439"/>
    </location>
</feature>
<dbReference type="FunFam" id="3.40.50.1100:FF:000003">
    <property type="entry name" value="Cystathionine beta-synthase"/>
    <property type="match status" value="1"/>
</dbReference>
<dbReference type="Pfam" id="PF00291">
    <property type="entry name" value="PALP"/>
    <property type="match status" value="1"/>
</dbReference>
<evidence type="ECO:0000256" key="1">
    <source>
        <dbReference type="ARBA" id="ARBA00001933"/>
    </source>
</evidence>
<dbReference type="PANTHER" id="PTHR10314">
    <property type="entry name" value="CYSTATHIONINE BETA-SYNTHASE"/>
    <property type="match status" value="1"/>
</dbReference>
<feature type="non-terminal residue" evidence="5">
    <location>
        <position position="1"/>
    </location>
</feature>
<comment type="similarity">
    <text evidence="2">Belongs to the cysteine synthase/cystathionine beta-synthase family.</text>
</comment>
<proteinExistence type="inferred from homology"/>
<dbReference type="CDD" id="cd01561">
    <property type="entry name" value="CBS_like"/>
    <property type="match status" value="1"/>
</dbReference>
<comment type="cofactor">
    <cofactor evidence="1">
        <name>pyridoxal 5'-phosphate</name>
        <dbReference type="ChEBI" id="CHEBI:597326"/>
    </cofactor>
</comment>
<reference evidence="5" key="1">
    <citation type="submission" date="2020-11" db="EMBL/GenBank/DDBJ databases">
        <authorList>
            <person name="Tran Van P."/>
        </authorList>
    </citation>
    <scope>NUCLEOTIDE SEQUENCE</scope>
</reference>
<evidence type="ECO:0000313" key="5">
    <source>
        <dbReference type="EMBL" id="CAD7236731.1"/>
    </source>
</evidence>
<evidence type="ECO:0000256" key="2">
    <source>
        <dbReference type="ARBA" id="ARBA00007103"/>
    </source>
</evidence>
<dbReference type="InterPro" id="IPR001216">
    <property type="entry name" value="P-phosphate_BS"/>
</dbReference>
<dbReference type="EMBL" id="OB681444">
    <property type="protein sequence ID" value="CAD7236731.1"/>
    <property type="molecule type" value="Genomic_DNA"/>
</dbReference>
<protein>
    <recommendedName>
        <fullName evidence="4">Tryptophan synthase beta chain-like PALP domain-containing protein</fullName>
    </recommendedName>
</protein>
<dbReference type="Gene3D" id="3.40.50.1100">
    <property type="match status" value="2"/>
</dbReference>
<accession>A0A7R8WWQ7</accession>
<name>A0A7R8WWQ7_9CRUS</name>
<organism evidence="5">
    <name type="scientific">Cyprideis torosa</name>
    <dbReference type="NCBI Taxonomy" id="163714"/>
    <lineage>
        <taxon>Eukaryota</taxon>
        <taxon>Metazoa</taxon>
        <taxon>Ecdysozoa</taxon>
        <taxon>Arthropoda</taxon>
        <taxon>Crustacea</taxon>
        <taxon>Oligostraca</taxon>
        <taxon>Ostracoda</taxon>
        <taxon>Podocopa</taxon>
        <taxon>Podocopida</taxon>
        <taxon>Cytherocopina</taxon>
        <taxon>Cytheroidea</taxon>
        <taxon>Cytherideidae</taxon>
        <taxon>Cyprideis</taxon>
    </lineage>
</organism>
<keyword evidence="3" id="KW-0663">Pyridoxal phosphate</keyword>
<dbReference type="GO" id="GO:0006535">
    <property type="term" value="P:cysteine biosynthetic process from serine"/>
    <property type="evidence" value="ECO:0007669"/>
    <property type="project" value="InterPro"/>
</dbReference>
<dbReference type="Pfam" id="PF05258">
    <property type="entry name" value="DciA"/>
    <property type="match status" value="1"/>
</dbReference>
<dbReference type="InterPro" id="IPR036052">
    <property type="entry name" value="TrpB-like_PALP_sf"/>
</dbReference>
<gene>
    <name evidence="5" type="ORF">CTOB1V02_LOCUS14546</name>
</gene>
<dbReference type="InterPro" id="IPR001926">
    <property type="entry name" value="TrpB-like_PALP"/>
</dbReference>
<dbReference type="AlphaFoldDB" id="A0A7R8WWQ7"/>
<sequence length="441" mass="49304">MGKNDRTTAKDIGIVLQEVVRHRGWLARLEQCSFFDRWEQVAGEEVASCSKPLKVVKDVLWVEVKNSAWMQQLQYDKIRLVEAVNATLRNSRVKDIRFTLVQDEKAGHGEKKVRRRYTPPQPDELARFEAQVSWIEDEASRKALVRFWYMCKSLRGQERNDPSPGPGQRMGEPGNTPLVQIRRLNRIPGVKIYGKIEAMNPGGSVKERIALSMIEAGEKSGELTRGKRVLEATSGNTGIGLAMVCAAKRYRCVLVMPESASVERRQIMQAYGAELLLTPAERGTDGAIEKSYALVRQFPNRYFLTDQYNNEANWQAHYFATAPEIWRQTEGQVSHVVATLGTSGTIMGLCAWFQKHQPHVKIIAVEPPLGHGIQGLKNMKESYRPGIFDKSVPDAIVTVDDEQAFETARQLAKAEGLLVGMSSGAALAATLDYAKNLESGF</sequence>
<evidence type="ECO:0000256" key="3">
    <source>
        <dbReference type="ARBA" id="ARBA00022898"/>
    </source>
</evidence>
<dbReference type="InterPro" id="IPR007922">
    <property type="entry name" value="DciA-like"/>
</dbReference>
<dbReference type="OrthoDB" id="10259545at2759"/>
<evidence type="ECO:0000259" key="4">
    <source>
        <dbReference type="Pfam" id="PF00291"/>
    </source>
</evidence>